<comment type="subcellular location">
    <subcellularLocation>
        <location evidence="1">Cell envelope</location>
    </subcellularLocation>
</comment>
<dbReference type="InterPro" id="IPR018976">
    <property type="entry name" value="Imelysin-like"/>
</dbReference>
<dbReference type="NCBIfam" id="NF041757">
    <property type="entry name" value="EfeO"/>
    <property type="match status" value="1"/>
</dbReference>
<reference evidence="6" key="1">
    <citation type="journal article" date="2014" name="Int. J. Syst. Evol. Microbiol.">
        <title>Complete genome sequence of Corynebacterium casei LMG S-19264T (=DSM 44701T), isolated from a smear-ripened cheese.</title>
        <authorList>
            <consortium name="US DOE Joint Genome Institute (JGI-PGF)"/>
            <person name="Walter F."/>
            <person name="Albersmeier A."/>
            <person name="Kalinowski J."/>
            <person name="Ruckert C."/>
        </authorList>
    </citation>
    <scope>NUCLEOTIDE SEQUENCE</scope>
    <source>
        <strain evidence="6">CGMCC 1.16134</strain>
    </source>
</reference>
<keyword evidence="3 4" id="KW-0732">Signal</keyword>
<sequence length="296" mass="31864">MKFSYAVPAGLLAAAIVFTGCAANDKGGNAAATESGAAAANGGTVTETPAADTAAADFTAATEQYRAYVIEQCDAFVKETEHFTEAVKAGKLEEAQGLYAPARMYYERIEPIAEALGDLDPNIDARENDVAAADWRGFHKIEKALWQDQTTKGMAETADQLLKDAQLLRAKVETVEIDASLLVTGAVELLNEVSSSKVTGEEERYSHTDLYDFVANVEGAQKIYELLKPELAKKDAELEKTIGERFAALHAELAPFKSGEGYVSYEALKEEEVRKLSQNLDALAEPLSNMGTILGV</sequence>
<evidence type="ECO:0000256" key="4">
    <source>
        <dbReference type="SAM" id="SignalP"/>
    </source>
</evidence>
<dbReference type="CDD" id="cd14656">
    <property type="entry name" value="Imelysin-like_EfeO"/>
    <property type="match status" value="1"/>
</dbReference>
<dbReference type="EMBL" id="BMKR01000001">
    <property type="protein sequence ID" value="GGF59741.1"/>
    <property type="molecule type" value="Genomic_DNA"/>
</dbReference>
<accession>A0A917BWV0</accession>
<dbReference type="InterPro" id="IPR034981">
    <property type="entry name" value="Imelysin-like_EfeO/Algp7"/>
</dbReference>
<evidence type="ECO:0000259" key="5">
    <source>
        <dbReference type="Pfam" id="PF09375"/>
    </source>
</evidence>
<dbReference type="Pfam" id="PF09375">
    <property type="entry name" value="Peptidase_M75"/>
    <property type="match status" value="1"/>
</dbReference>
<protein>
    <recommendedName>
        <fullName evidence="5">Imelysin-like domain-containing protein</fullName>
    </recommendedName>
</protein>
<dbReference type="InterPro" id="IPR050894">
    <property type="entry name" value="EfeM/EfeO_iron_uptake"/>
</dbReference>
<reference evidence="6" key="2">
    <citation type="submission" date="2020-09" db="EMBL/GenBank/DDBJ databases">
        <authorList>
            <person name="Sun Q."/>
            <person name="Zhou Y."/>
        </authorList>
    </citation>
    <scope>NUCLEOTIDE SEQUENCE</scope>
    <source>
        <strain evidence="6">CGMCC 1.16134</strain>
    </source>
</reference>
<name>A0A917BWV0_9BACL</name>
<feature type="chain" id="PRO_5039181794" description="Imelysin-like domain-containing protein" evidence="4">
    <location>
        <begin position="23"/>
        <end position="296"/>
    </location>
</feature>
<dbReference type="PROSITE" id="PS51257">
    <property type="entry name" value="PROKAR_LIPOPROTEIN"/>
    <property type="match status" value="1"/>
</dbReference>
<dbReference type="InterPro" id="IPR038352">
    <property type="entry name" value="Imelysin_sf"/>
</dbReference>
<comment type="similarity">
    <text evidence="2">Belongs to the EfeM/EfeO family.</text>
</comment>
<evidence type="ECO:0000256" key="1">
    <source>
        <dbReference type="ARBA" id="ARBA00004196"/>
    </source>
</evidence>
<dbReference type="Gene3D" id="1.20.1420.20">
    <property type="entry name" value="M75 peptidase, HXXE motif"/>
    <property type="match status" value="1"/>
</dbReference>
<dbReference type="Proteomes" id="UP000637643">
    <property type="component" value="Unassembled WGS sequence"/>
</dbReference>
<dbReference type="InterPro" id="IPR053377">
    <property type="entry name" value="Iron_uptake_EfeM/EfeO"/>
</dbReference>
<dbReference type="RefSeq" id="WP_189021678.1">
    <property type="nucleotide sequence ID" value="NZ_BMKR01000001.1"/>
</dbReference>
<dbReference type="PANTHER" id="PTHR39192:SF1">
    <property type="entry name" value="IRON UPTAKE SYSTEM COMPONENT EFEO"/>
    <property type="match status" value="1"/>
</dbReference>
<evidence type="ECO:0000313" key="7">
    <source>
        <dbReference type="Proteomes" id="UP000637643"/>
    </source>
</evidence>
<evidence type="ECO:0000256" key="3">
    <source>
        <dbReference type="ARBA" id="ARBA00022729"/>
    </source>
</evidence>
<comment type="caution">
    <text evidence="6">The sequence shown here is derived from an EMBL/GenBank/DDBJ whole genome shotgun (WGS) entry which is preliminary data.</text>
</comment>
<proteinExistence type="inferred from homology"/>
<evidence type="ECO:0000256" key="2">
    <source>
        <dbReference type="ARBA" id="ARBA00005989"/>
    </source>
</evidence>
<feature type="signal peptide" evidence="4">
    <location>
        <begin position="1"/>
        <end position="22"/>
    </location>
</feature>
<dbReference type="AlphaFoldDB" id="A0A917BWV0"/>
<evidence type="ECO:0000313" key="6">
    <source>
        <dbReference type="EMBL" id="GGF59741.1"/>
    </source>
</evidence>
<organism evidence="6 7">
    <name type="scientific">Paenibacillus albidus</name>
    <dbReference type="NCBI Taxonomy" id="2041023"/>
    <lineage>
        <taxon>Bacteria</taxon>
        <taxon>Bacillati</taxon>
        <taxon>Bacillota</taxon>
        <taxon>Bacilli</taxon>
        <taxon>Bacillales</taxon>
        <taxon>Paenibacillaceae</taxon>
        <taxon>Paenibacillus</taxon>
    </lineage>
</organism>
<dbReference type="PANTHER" id="PTHR39192">
    <property type="entry name" value="IRON UPTAKE SYSTEM COMPONENT EFEO"/>
    <property type="match status" value="1"/>
</dbReference>
<gene>
    <name evidence="6" type="ORF">GCM10010912_01210</name>
</gene>
<feature type="domain" description="Imelysin-like" evidence="5">
    <location>
        <begin position="61"/>
        <end position="289"/>
    </location>
</feature>
<dbReference type="GO" id="GO:0030313">
    <property type="term" value="C:cell envelope"/>
    <property type="evidence" value="ECO:0007669"/>
    <property type="project" value="UniProtKB-SubCell"/>
</dbReference>
<keyword evidence="7" id="KW-1185">Reference proteome</keyword>